<dbReference type="PANTHER" id="PTHR23409:SF18">
    <property type="entry name" value="RIBONUCLEOSIDE-DIPHOSPHATE REDUCTASE SUBUNIT M2"/>
    <property type="match status" value="1"/>
</dbReference>
<evidence type="ECO:0000313" key="5">
    <source>
        <dbReference type="Proteomes" id="UP000824176"/>
    </source>
</evidence>
<sequence>MNNKVLDISFKPEKEKIFFGEFGHYIRIDNITHDIARKLKEASEGNTWFTKEIDFKSDKTRFQSLPEDAKRAFKLNIAYQTLMDSGVTSGISFVMSRVVTSSIWNLLYARIAIEEAIHAESYSYGLSEVFGYQAAETLDLVYNDEFVKKRMEKECMLFENVISVCLSDNKNINPDDKKKSLLSLLLGIYFLEGIKFPFSFLVTFIINNSYNNAISGFTKTIKLIAHDELSVHVVTGKHILNILFQDEQEGFKHLFDKGFFKKEALSLAEEVVQQEIEWAKYLFDNHEVAGINSKISENFIKYWANIRLKDIGINDNPYMKEEKTDIIEWFNNYRNINKQNAALQETSNTSYQKGVLKNDL</sequence>
<dbReference type="InterPro" id="IPR012348">
    <property type="entry name" value="RNR-like"/>
</dbReference>
<dbReference type="AlphaFoldDB" id="A0A9D2GUT2"/>
<dbReference type="GO" id="GO:0004748">
    <property type="term" value="F:ribonucleoside-diphosphate reductase activity, thioredoxin disulfide as acceptor"/>
    <property type="evidence" value="ECO:0007669"/>
    <property type="project" value="UniProtKB-EC"/>
</dbReference>
<evidence type="ECO:0000256" key="2">
    <source>
        <dbReference type="ARBA" id="ARBA00009303"/>
    </source>
</evidence>
<dbReference type="Gene3D" id="1.10.620.20">
    <property type="entry name" value="Ribonucleotide Reductase, subunit A"/>
    <property type="match status" value="1"/>
</dbReference>
<comment type="caution">
    <text evidence="4">The sequence shown here is derived from an EMBL/GenBank/DDBJ whole genome shotgun (WGS) entry which is preliminary data.</text>
</comment>
<evidence type="ECO:0000313" key="4">
    <source>
        <dbReference type="EMBL" id="HIZ90438.1"/>
    </source>
</evidence>
<protein>
    <recommendedName>
        <fullName evidence="3">ribonucleoside-diphosphate reductase</fullName>
        <ecNumber evidence="3">1.17.4.1</ecNumber>
    </recommendedName>
</protein>
<dbReference type="CDD" id="cd01049">
    <property type="entry name" value="RNRR2"/>
    <property type="match status" value="1"/>
</dbReference>
<evidence type="ECO:0000256" key="1">
    <source>
        <dbReference type="ARBA" id="ARBA00001962"/>
    </source>
</evidence>
<accession>A0A9D2GUT2</accession>
<dbReference type="InterPro" id="IPR000358">
    <property type="entry name" value="RNR_small_fam"/>
</dbReference>
<dbReference type="Proteomes" id="UP000824176">
    <property type="component" value="Unassembled WGS sequence"/>
</dbReference>
<proteinExistence type="inferred from homology"/>
<dbReference type="InterPro" id="IPR009078">
    <property type="entry name" value="Ferritin-like_SF"/>
</dbReference>
<dbReference type="GO" id="GO:0009263">
    <property type="term" value="P:deoxyribonucleotide biosynthetic process"/>
    <property type="evidence" value="ECO:0007669"/>
    <property type="project" value="InterPro"/>
</dbReference>
<dbReference type="InterPro" id="IPR033909">
    <property type="entry name" value="RNR_small"/>
</dbReference>
<comment type="similarity">
    <text evidence="2">Belongs to the ribonucleoside diphosphate reductase small chain family.</text>
</comment>
<organism evidence="4 5">
    <name type="scientific">Candidatus Mucispirillum faecigallinarum</name>
    <dbReference type="NCBI Taxonomy" id="2838699"/>
    <lineage>
        <taxon>Bacteria</taxon>
        <taxon>Pseudomonadati</taxon>
        <taxon>Deferribacterota</taxon>
        <taxon>Deferribacteres</taxon>
        <taxon>Deferribacterales</taxon>
        <taxon>Mucispirillaceae</taxon>
        <taxon>Mucispirillum</taxon>
    </lineage>
</organism>
<evidence type="ECO:0000256" key="3">
    <source>
        <dbReference type="ARBA" id="ARBA00012274"/>
    </source>
</evidence>
<comment type="cofactor">
    <cofactor evidence="1">
        <name>Fe cation</name>
        <dbReference type="ChEBI" id="CHEBI:24875"/>
    </cofactor>
</comment>
<dbReference type="Pfam" id="PF00268">
    <property type="entry name" value="Ribonuc_red_sm"/>
    <property type="match status" value="1"/>
</dbReference>
<dbReference type="EMBL" id="DXAQ01000162">
    <property type="protein sequence ID" value="HIZ90438.1"/>
    <property type="molecule type" value="Genomic_DNA"/>
</dbReference>
<reference evidence="4" key="2">
    <citation type="submission" date="2021-04" db="EMBL/GenBank/DDBJ databases">
        <authorList>
            <person name="Gilroy R."/>
        </authorList>
    </citation>
    <scope>NUCLEOTIDE SEQUENCE</scope>
    <source>
        <strain evidence="4">ChiW4-1371</strain>
    </source>
</reference>
<gene>
    <name evidence="4" type="ORF">H9804_10880</name>
</gene>
<dbReference type="PANTHER" id="PTHR23409">
    <property type="entry name" value="RIBONUCLEOSIDE-DIPHOSPHATE REDUCTASE SMALL CHAIN"/>
    <property type="match status" value="1"/>
</dbReference>
<dbReference type="EC" id="1.17.4.1" evidence="3"/>
<dbReference type="SUPFAM" id="SSF47240">
    <property type="entry name" value="Ferritin-like"/>
    <property type="match status" value="1"/>
</dbReference>
<name>A0A9D2GUT2_9BACT</name>
<reference evidence="4" key="1">
    <citation type="journal article" date="2021" name="PeerJ">
        <title>Extensive microbial diversity within the chicken gut microbiome revealed by metagenomics and culture.</title>
        <authorList>
            <person name="Gilroy R."/>
            <person name="Ravi A."/>
            <person name="Getino M."/>
            <person name="Pursley I."/>
            <person name="Horton D.L."/>
            <person name="Alikhan N.F."/>
            <person name="Baker D."/>
            <person name="Gharbi K."/>
            <person name="Hall N."/>
            <person name="Watson M."/>
            <person name="Adriaenssens E.M."/>
            <person name="Foster-Nyarko E."/>
            <person name="Jarju S."/>
            <person name="Secka A."/>
            <person name="Antonio M."/>
            <person name="Oren A."/>
            <person name="Chaudhuri R.R."/>
            <person name="La Ragione R."/>
            <person name="Hildebrand F."/>
            <person name="Pallen M.J."/>
        </authorList>
    </citation>
    <scope>NUCLEOTIDE SEQUENCE</scope>
    <source>
        <strain evidence="4">ChiW4-1371</strain>
    </source>
</reference>